<evidence type="ECO:0000256" key="1">
    <source>
        <dbReference type="SAM" id="MobiDB-lite"/>
    </source>
</evidence>
<protein>
    <submittedName>
        <fullName evidence="2">Uncharacterized protein</fullName>
    </submittedName>
</protein>
<keyword evidence="3" id="KW-1185">Reference proteome</keyword>
<evidence type="ECO:0000313" key="2">
    <source>
        <dbReference type="EMBL" id="WDR01960.1"/>
    </source>
</evidence>
<evidence type="ECO:0000313" key="3">
    <source>
        <dbReference type="Proteomes" id="UP001220530"/>
    </source>
</evidence>
<reference evidence="2 3" key="1">
    <citation type="submission" date="2023-02" db="EMBL/GenBank/DDBJ databases">
        <title>Devosia algicola sp. nov., isolated from the phycosphere of marine algae.</title>
        <authorList>
            <person name="Kim J.M."/>
            <person name="Lee J.K."/>
            <person name="Choi B.J."/>
            <person name="Bayburt H."/>
            <person name="Jeon C.O."/>
        </authorList>
    </citation>
    <scope>NUCLEOTIDE SEQUENCE [LARGE SCALE GENOMIC DNA]</scope>
    <source>
        <strain evidence="2 3">G20-9</strain>
    </source>
</reference>
<sequence>MLRQLNVDGTFYSVAVDVNSFQLFYNQAMLDKYGVEPPESYGDLKHMAEAMNPDDVYPIAFFNRFPQRGRDYFYMIAGQARSRNHPQGGFWGSAVDRSNSGGGGTKAERHGQRRHLYARHQRYERG</sequence>
<dbReference type="Proteomes" id="UP001220530">
    <property type="component" value="Chromosome"/>
</dbReference>
<dbReference type="SUPFAM" id="SSF53850">
    <property type="entry name" value="Periplasmic binding protein-like II"/>
    <property type="match status" value="1"/>
</dbReference>
<name>A0ABY7YLJ2_9HYPH</name>
<dbReference type="Gene3D" id="3.40.190.10">
    <property type="entry name" value="Periplasmic binding protein-like II"/>
    <property type="match status" value="2"/>
</dbReference>
<feature type="region of interest" description="Disordered" evidence="1">
    <location>
        <begin position="87"/>
        <end position="126"/>
    </location>
</feature>
<dbReference type="EMBL" id="CP118246">
    <property type="protein sequence ID" value="WDR01960.1"/>
    <property type="molecule type" value="Genomic_DNA"/>
</dbReference>
<organism evidence="2 3">
    <name type="scientific">Devosia algicola</name>
    <dbReference type="NCBI Taxonomy" id="3026418"/>
    <lineage>
        <taxon>Bacteria</taxon>
        <taxon>Pseudomonadati</taxon>
        <taxon>Pseudomonadota</taxon>
        <taxon>Alphaproteobacteria</taxon>
        <taxon>Hyphomicrobiales</taxon>
        <taxon>Devosiaceae</taxon>
        <taxon>Devosia</taxon>
    </lineage>
</organism>
<proteinExistence type="predicted"/>
<dbReference type="RefSeq" id="WP_282218369.1">
    <property type="nucleotide sequence ID" value="NZ_CP118246.1"/>
</dbReference>
<gene>
    <name evidence="2" type="ORF">PSQ19_14860</name>
</gene>
<feature type="compositionally biased region" description="Basic residues" evidence="1">
    <location>
        <begin position="111"/>
        <end position="120"/>
    </location>
</feature>
<accession>A0ABY7YLJ2</accession>